<dbReference type="Proteomes" id="UP000186156">
    <property type="component" value="Unassembled WGS sequence"/>
</dbReference>
<keyword evidence="3" id="KW-0238">DNA-binding</keyword>
<evidence type="ECO:0000256" key="1">
    <source>
        <dbReference type="SAM" id="MobiDB-lite"/>
    </source>
</evidence>
<organism evidence="3 4">
    <name type="scientific">Alicyclobacillus vulcanalis</name>
    <dbReference type="NCBI Taxonomy" id="252246"/>
    <lineage>
        <taxon>Bacteria</taxon>
        <taxon>Bacillati</taxon>
        <taxon>Bacillota</taxon>
        <taxon>Bacilli</taxon>
        <taxon>Bacillales</taxon>
        <taxon>Alicyclobacillaceae</taxon>
        <taxon>Alicyclobacillus</taxon>
    </lineage>
</organism>
<feature type="region of interest" description="Disordered" evidence="1">
    <location>
        <begin position="298"/>
        <end position="320"/>
    </location>
</feature>
<dbReference type="SUPFAM" id="SSF47413">
    <property type="entry name" value="lambda repressor-like DNA-binding domains"/>
    <property type="match status" value="1"/>
</dbReference>
<dbReference type="SMART" id="SM00530">
    <property type="entry name" value="HTH_XRE"/>
    <property type="match status" value="1"/>
</dbReference>
<dbReference type="CDD" id="cd00093">
    <property type="entry name" value="HTH_XRE"/>
    <property type="match status" value="1"/>
</dbReference>
<protein>
    <submittedName>
        <fullName evidence="3">DNA-binding transcriptional regulator, XRE-family HTH domain</fullName>
    </submittedName>
</protein>
<dbReference type="Gene3D" id="1.10.260.40">
    <property type="entry name" value="lambda repressor-like DNA-binding domains"/>
    <property type="match status" value="1"/>
</dbReference>
<proteinExistence type="predicted"/>
<dbReference type="OrthoDB" id="1859224at2"/>
<gene>
    <name evidence="3" type="ORF">SAMN05421799_11318</name>
</gene>
<evidence type="ECO:0000259" key="2">
    <source>
        <dbReference type="PROSITE" id="PS50943"/>
    </source>
</evidence>
<dbReference type="GO" id="GO:0003677">
    <property type="term" value="F:DNA binding"/>
    <property type="evidence" value="ECO:0007669"/>
    <property type="project" value="UniProtKB-KW"/>
</dbReference>
<dbReference type="RefSeq" id="WP_084182611.1">
    <property type="nucleotide sequence ID" value="NZ_FTOO01000013.1"/>
</dbReference>
<reference evidence="4" key="1">
    <citation type="submission" date="2017-01" db="EMBL/GenBank/DDBJ databases">
        <authorList>
            <person name="Varghese N."/>
            <person name="Submissions S."/>
        </authorList>
    </citation>
    <scope>NUCLEOTIDE SEQUENCE [LARGE SCALE GENOMIC DNA]</scope>
    <source>
        <strain evidence="4">DSM 16176</strain>
    </source>
</reference>
<dbReference type="STRING" id="252246.SAMN05421799_11318"/>
<dbReference type="EMBL" id="FTOO01000013">
    <property type="protein sequence ID" value="SIT09253.1"/>
    <property type="molecule type" value="Genomic_DNA"/>
</dbReference>
<dbReference type="AlphaFoldDB" id="A0A1N7PF36"/>
<accession>A0A1N7PF36</accession>
<evidence type="ECO:0000313" key="3">
    <source>
        <dbReference type="EMBL" id="SIT09253.1"/>
    </source>
</evidence>
<sequence length="320" mass="35841">MPRLAPDALVPEDKLQQFVNWLIEKRAEMEMTQKEMADFLGLSLSYYNAIENRKRNLSAKLVIQLASKLPQGPRFVVQLLGPEVVGKYMNLIQLPPEKEEEYEAEDALLDAIQQREKAAADYLGLLRSILHPSNAVLAVGVKPNLRWFGFTPEDVAIITPATDLKALTPGQLVYVIDRTTQTGEFAFVRAPHGKELTSVESTLMALLDLPRDTMQLFEWGIDPRHALLSWFIDDPNLLVCEVITICKADPSRLVPLVAPGFEAWSPAERKAILQQGVVYARLRQEMQETLQKFRRMLESKPASEVPDDASAVEVGGPEAP</sequence>
<dbReference type="InterPro" id="IPR001387">
    <property type="entry name" value="Cro/C1-type_HTH"/>
</dbReference>
<dbReference type="PROSITE" id="PS50943">
    <property type="entry name" value="HTH_CROC1"/>
    <property type="match status" value="1"/>
</dbReference>
<feature type="domain" description="HTH cro/C1-type" evidence="2">
    <location>
        <begin position="22"/>
        <end position="69"/>
    </location>
</feature>
<dbReference type="Pfam" id="PF01381">
    <property type="entry name" value="HTH_3"/>
    <property type="match status" value="1"/>
</dbReference>
<dbReference type="InterPro" id="IPR010982">
    <property type="entry name" value="Lambda_DNA-bd_dom_sf"/>
</dbReference>
<keyword evidence="4" id="KW-1185">Reference proteome</keyword>
<name>A0A1N7PF36_9BACL</name>
<evidence type="ECO:0000313" key="4">
    <source>
        <dbReference type="Proteomes" id="UP000186156"/>
    </source>
</evidence>